<proteinExistence type="predicted"/>
<dbReference type="EMBL" id="CP061799">
    <property type="protein sequence ID" value="QTA78314.1"/>
    <property type="molecule type" value="Genomic_DNA"/>
</dbReference>
<evidence type="ECO:0000313" key="2">
    <source>
        <dbReference type="Proteomes" id="UP000663720"/>
    </source>
</evidence>
<dbReference type="Proteomes" id="UP000663720">
    <property type="component" value="Chromosome"/>
</dbReference>
<gene>
    <name evidence="1" type="ORF">dnl_05350</name>
</gene>
<keyword evidence="2" id="KW-1185">Reference proteome</keyword>
<accession>A0A975GEN8</accession>
<name>A0A975GEN8_9BACT</name>
<organism evidence="1 2">
    <name type="scientific">Desulfonema limicola</name>
    <dbReference type="NCBI Taxonomy" id="45656"/>
    <lineage>
        <taxon>Bacteria</taxon>
        <taxon>Pseudomonadati</taxon>
        <taxon>Thermodesulfobacteriota</taxon>
        <taxon>Desulfobacteria</taxon>
        <taxon>Desulfobacterales</taxon>
        <taxon>Desulfococcaceae</taxon>
        <taxon>Desulfonema</taxon>
    </lineage>
</organism>
<protein>
    <submittedName>
        <fullName evidence="1">Uncharacterized protein</fullName>
    </submittedName>
</protein>
<reference evidence="1" key="1">
    <citation type="journal article" date="2021" name="Microb. Physiol.">
        <title>Proteogenomic Insights into the Physiology of Marine, Sulfate-Reducing, Filamentous Desulfonema limicola and Desulfonema magnum.</title>
        <authorList>
            <person name="Schnaars V."/>
            <person name="Wohlbrand L."/>
            <person name="Scheve S."/>
            <person name="Hinrichs C."/>
            <person name="Reinhardt R."/>
            <person name="Rabus R."/>
        </authorList>
    </citation>
    <scope>NUCLEOTIDE SEQUENCE</scope>
    <source>
        <strain evidence="1">5ac10</strain>
    </source>
</reference>
<sequence>MHRYLKLELSKGFYPGTLILIKLRTDNIYEEPYEEDFSW</sequence>
<dbReference type="AlphaFoldDB" id="A0A975GEN8"/>
<evidence type="ECO:0000313" key="1">
    <source>
        <dbReference type="EMBL" id="QTA78314.1"/>
    </source>
</evidence>
<dbReference type="KEGG" id="dli:dnl_05350"/>